<accession>A0A4R6FIJ3</accession>
<reference evidence="6 7" key="1">
    <citation type="submission" date="2019-03" db="EMBL/GenBank/DDBJ databases">
        <title>Genomic Encyclopedia of Type Strains, Phase IV (KMG-IV): sequencing the most valuable type-strain genomes for metagenomic binning, comparative biology and taxonomic classification.</title>
        <authorList>
            <person name="Goeker M."/>
        </authorList>
    </citation>
    <scope>NUCLEOTIDE SEQUENCE [LARGE SCALE GENOMIC DNA]</scope>
    <source>
        <strain evidence="6 7">DSM 25059</strain>
    </source>
</reference>
<dbReference type="Pfam" id="PF00535">
    <property type="entry name" value="Glycos_transf_2"/>
    <property type="match status" value="1"/>
</dbReference>
<dbReference type="InterPro" id="IPR029044">
    <property type="entry name" value="Nucleotide-diphossugar_trans"/>
</dbReference>
<name>A0A4R6FIJ3_9SPHN</name>
<keyword evidence="4" id="KW-0812">Transmembrane</keyword>
<feature type="transmembrane region" description="Helical" evidence="4">
    <location>
        <begin position="6"/>
        <end position="32"/>
    </location>
</feature>
<evidence type="ECO:0000256" key="4">
    <source>
        <dbReference type="SAM" id="Phobius"/>
    </source>
</evidence>
<dbReference type="PANTHER" id="PTHR43630:SF1">
    <property type="entry name" value="POLY-BETA-1,6-N-ACETYL-D-GLUCOSAMINE SYNTHASE"/>
    <property type="match status" value="1"/>
</dbReference>
<dbReference type="RefSeq" id="WP_133496053.1">
    <property type="nucleotide sequence ID" value="NZ_BMLU01000008.1"/>
</dbReference>
<dbReference type="InterPro" id="IPR001173">
    <property type="entry name" value="Glyco_trans_2-like"/>
</dbReference>
<evidence type="ECO:0000313" key="7">
    <source>
        <dbReference type="Proteomes" id="UP000295493"/>
    </source>
</evidence>
<keyword evidence="2" id="KW-0328">Glycosyltransferase</keyword>
<dbReference type="Proteomes" id="UP000295493">
    <property type="component" value="Unassembled WGS sequence"/>
</dbReference>
<dbReference type="SUPFAM" id="SSF53448">
    <property type="entry name" value="Nucleotide-diphospho-sugar transferases"/>
    <property type="match status" value="1"/>
</dbReference>
<dbReference type="AlphaFoldDB" id="A0A4R6FIJ3"/>
<feature type="transmembrane region" description="Helical" evidence="4">
    <location>
        <begin position="300"/>
        <end position="333"/>
    </location>
</feature>
<dbReference type="PANTHER" id="PTHR43630">
    <property type="entry name" value="POLY-BETA-1,6-N-ACETYL-D-GLUCOSAMINE SYNTHASE"/>
    <property type="match status" value="1"/>
</dbReference>
<gene>
    <name evidence="6" type="ORF">EV664_108148</name>
</gene>
<dbReference type="GO" id="GO:0016757">
    <property type="term" value="F:glycosyltransferase activity"/>
    <property type="evidence" value="ECO:0007669"/>
    <property type="project" value="UniProtKB-KW"/>
</dbReference>
<dbReference type="Gene3D" id="3.90.550.10">
    <property type="entry name" value="Spore Coat Polysaccharide Biosynthesis Protein SpsA, Chain A"/>
    <property type="match status" value="1"/>
</dbReference>
<keyword evidence="3 6" id="KW-0808">Transferase</keyword>
<proteinExistence type="inferred from homology"/>
<keyword evidence="7" id="KW-1185">Reference proteome</keyword>
<evidence type="ECO:0000259" key="5">
    <source>
        <dbReference type="Pfam" id="PF00535"/>
    </source>
</evidence>
<protein>
    <submittedName>
        <fullName evidence="6">Cellulose synthase/poly-beta-1,6-N-acetylglucosamine synthase-like glycosyltransferase</fullName>
    </submittedName>
</protein>
<evidence type="ECO:0000256" key="2">
    <source>
        <dbReference type="ARBA" id="ARBA00022676"/>
    </source>
</evidence>
<evidence type="ECO:0000313" key="6">
    <source>
        <dbReference type="EMBL" id="TDN81206.1"/>
    </source>
</evidence>
<dbReference type="EMBL" id="SNWD01000008">
    <property type="protein sequence ID" value="TDN81206.1"/>
    <property type="molecule type" value="Genomic_DNA"/>
</dbReference>
<feature type="domain" description="Glycosyltransferase 2-like" evidence="5">
    <location>
        <begin position="51"/>
        <end position="212"/>
    </location>
</feature>
<dbReference type="OrthoDB" id="9766971at2"/>
<sequence>MFAVILGIIAAIFLLIAVHPFATYPISLHLFAKRRDRRFADFAGPRPSCAICMSAYNEEDVIVAKVEQLIATAEKYGPATVHIYVDGSSDRTAELLEPYKDRADIVVSQERNGKTYGLNVLIERSQSDLLMFTDANVEGDEDTLTGLARPFQDPKIGCTTARLVYTNPGESATSFLGALYWRIEESIKQIESDTLGVVGVDGASFLVRRKLYHAAPADLIDDLYVTLNVLTSGATVIRVPEVVVRERSAVKAKEEFRRKMRIACQAMNVHRALAPALRKQSFLVRYGYVSHRLIKWLMPYCLLISALCLLAAIFVGFGWIAGCAVLAAGVLALFGGSKGVPGLSVLYSAVLSLTGVGMGVAQSLLGRQRYRTWEPAATIRNAQGAPMDARGGN</sequence>
<keyword evidence="4" id="KW-0472">Membrane</keyword>
<evidence type="ECO:0000256" key="1">
    <source>
        <dbReference type="ARBA" id="ARBA00006739"/>
    </source>
</evidence>
<comment type="caution">
    <text evidence="6">The sequence shown here is derived from an EMBL/GenBank/DDBJ whole genome shotgun (WGS) entry which is preliminary data.</text>
</comment>
<comment type="similarity">
    <text evidence="1">Belongs to the glycosyltransferase 2 family.</text>
</comment>
<feature type="transmembrane region" description="Helical" evidence="4">
    <location>
        <begin position="345"/>
        <end position="365"/>
    </location>
</feature>
<evidence type="ECO:0000256" key="3">
    <source>
        <dbReference type="ARBA" id="ARBA00022679"/>
    </source>
</evidence>
<organism evidence="6 7">
    <name type="scientific">Stakelama pacifica</name>
    <dbReference type="NCBI Taxonomy" id="517720"/>
    <lineage>
        <taxon>Bacteria</taxon>
        <taxon>Pseudomonadati</taxon>
        <taxon>Pseudomonadota</taxon>
        <taxon>Alphaproteobacteria</taxon>
        <taxon>Sphingomonadales</taxon>
        <taxon>Sphingomonadaceae</taxon>
        <taxon>Stakelama</taxon>
    </lineage>
</organism>
<keyword evidence="4" id="KW-1133">Transmembrane helix</keyword>